<proteinExistence type="predicted"/>
<dbReference type="AlphaFoldDB" id="A0A6N3C0J8"/>
<sequence length="105" mass="12311">MIKFGQNVYREHYLFRLPDGFMVSVAKGYYSTYGGDKGFWEMAIINPKGGIDYDVDEDIFRGDVLGYLTDVNVIDILSELKRRHKHRRTITHMFNTVILRDEESD</sequence>
<accession>A0A6N3C0J8</accession>
<evidence type="ECO:0000313" key="1">
    <source>
        <dbReference type="EMBL" id="VYU08548.1"/>
    </source>
</evidence>
<protein>
    <submittedName>
        <fullName evidence="1">Uncharacterized protein</fullName>
    </submittedName>
</protein>
<gene>
    <name evidence="1" type="ORF">VRLFYP33_01207</name>
</gene>
<dbReference type="EMBL" id="CACRUX010000047">
    <property type="protein sequence ID" value="VYU08548.1"/>
    <property type="molecule type" value="Genomic_DNA"/>
</dbReference>
<name>A0A6N3C0J8_9FIRM</name>
<organism evidence="1">
    <name type="scientific">Veillonella ratti</name>
    <dbReference type="NCBI Taxonomy" id="103892"/>
    <lineage>
        <taxon>Bacteria</taxon>
        <taxon>Bacillati</taxon>
        <taxon>Bacillota</taxon>
        <taxon>Negativicutes</taxon>
        <taxon>Veillonellales</taxon>
        <taxon>Veillonellaceae</taxon>
        <taxon>Veillonella</taxon>
    </lineage>
</organism>
<reference evidence="1" key="1">
    <citation type="submission" date="2019-11" db="EMBL/GenBank/DDBJ databases">
        <authorList>
            <person name="Feng L."/>
        </authorList>
    </citation>
    <scope>NUCLEOTIDE SEQUENCE</scope>
    <source>
        <strain evidence="1">VrattiLFYP33</strain>
    </source>
</reference>
<dbReference type="RefSeq" id="WP_156704773.1">
    <property type="nucleotide sequence ID" value="NZ_CACRUX010000047.1"/>
</dbReference>